<keyword evidence="1 6" id="KW-0245">EGF-like domain</keyword>
<dbReference type="Pfam" id="PF12248">
    <property type="entry name" value="Methyltransf_FA"/>
    <property type="match status" value="1"/>
</dbReference>
<keyword evidence="3" id="KW-0677">Repeat</keyword>
<dbReference type="InterPro" id="IPR000421">
    <property type="entry name" value="FA58C"/>
</dbReference>
<dbReference type="FunFam" id="2.10.25.10:FF:000321">
    <property type="entry name" value="Protein delta homolog 1"/>
    <property type="match status" value="1"/>
</dbReference>
<dbReference type="InterPro" id="IPR043159">
    <property type="entry name" value="Lectin_gal-bd_sf"/>
</dbReference>
<dbReference type="PROSITE" id="PS00022">
    <property type="entry name" value="EGF_1"/>
    <property type="match status" value="1"/>
</dbReference>
<evidence type="ECO:0000259" key="8">
    <source>
        <dbReference type="PROSITE" id="PS50026"/>
    </source>
</evidence>
<keyword evidence="5" id="KW-0325">Glycoprotein</keyword>
<feature type="disulfide bond" evidence="6">
    <location>
        <begin position="380"/>
        <end position="389"/>
    </location>
</feature>
<feature type="domain" description="F5/8 type C" evidence="7">
    <location>
        <begin position="290"/>
        <end position="351"/>
    </location>
</feature>
<evidence type="ECO:0000256" key="3">
    <source>
        <dbReference type="ARBA" id="ARBA00022737"/>
    </source>
</evidence>
<evidence type="ECO:0000256" key="5">
    <source>
        <dbReference type="ARBA" id="ARBA00023180"/>
    </source>
</evidence>
<dbReference type="KEGG" id="bbel:109478643"/>
<dbReference type="GeneID" id="109478643"/>
<dbReference type="CDD" id="cd00054">
    <property type="entry name" value="EGF_CA"/>
    <property type="match status" value="1"/>
</dbReference>
<dbReference type="Proteomes" id="UP000515135">
    <property type="component" value="Unplaced"/>
</dbReference>
<keyword evidence="4 6" id="KW-1015">Disulfide bond</keyword>
<comment type="caution">
    <text evidence="6">Lacks conserved residue(s) required for the propagation of feature annotation.</text>
</comment>
<dbReference type="AlphaFoldDB" id="A0A6P4ZY12"/>
<evidence type="ECO:0000256" key="2">
    <source>
        <dbReference type="ARBA" id="ARBA00022729"/>
    </source>
</evidence>
<dbReference type="PANTHER" id="PTHR36695">
    <property type="entry name" value="AGAP008648-PA"/>
    <property type="match status" value="1"/>
</dbReference>
<dbReference type="GO" id="GO:0005509">
    <property type="term" value="F:calcium ion binding"/>
    <property type="evidence" value="ECO:0007669"/>
    <property type="project" value="InterPro"/>
</dbReference>
<feature type="non-terminal residue" evidence="10">
    <location>
        <position position="540"/>
    </location>
</feature>
<protein>
    <submittedName>
        <fullName evidence="10">Uncharacterized protein LOC109478643</fullName>
    </submittedName>
</protein>
<dbReference type="SMART" id="SM00231">
    <property type="entry name" value="FA58C"/>
    <property type="match status" value="1"/>
</dbReference>
<dbReference type="PROSITE" id="PS50026">
    <property type="entry name" value="EGF_3"/>
    <property type="match status" value="1"/>
</dbReference>
<dbReference type="SUPFAM" id="SSF49785">
    <property type="entry name" value="Galactose-binding domain-like"/>
    <property type="match status" value="1"/>
</dbReference>
<keyword evidence="2" id="KW-0732">Signal</keyword>
<dbReference type="PROSITE" id="PS50022">
    <property type="entry name" value="FA58C_3"/>
    <property type="match status" value="1"/>
</dbReference>
<evidence type="ECO:0000313" key="9">
    <source>
        <dbReference type="Proteomes" id="UP000515135"/>
    </source>
</evidence>
<dbReference type="InterPro" id="IPR001881">
    <property type="entry name" value="EGF-like_Ca-bd_dom"/>
</dbReference>
<sequence>MLQMTPGMTPLSTYNFIKIQCTTKAVTPNRHQMTPGLTLMYTSIPVRQTPRNFTDSPMLNVNKLSTVNATEASTTAKATTRVSGGTTPLSLGDMNSTIPPSLGTTDGTTPHMIGNTDGTNLPSNENVPTVLSDAPTVLSKGTTVQPVVTTVQQAYQMTTRQKCTKYKTETVREDHTLRLSCPVGQSLVIDEAVFRHKNRRAKKSLLIMWNACQGLQRCSVRASIRVFGDPAYGYGKTLQAKYRCLTACSKPFGMISHVIPDDRITASSYWEHGPHYEPYRARVRLIGGAGSGTWAAGNNIVGEWLQVFKSNTDANTPVINLLDYPIYARYVRFVVQSWQQHIGMRVEILGCSKNVGDCEPNPCANGGTCLDHEGGFDCACPPPFYGKNCSIVCQTPIRTKSRSGYHWTEKPLTGSRFMFDVKATSDVIVALSYKKKKLDDMYEILIGGMKNTKSAICRSKSDILFTTAETFNFVSPTEFRMFWITWSSDGTIAVGRENETQPFLEYKDPNPLPIIYAGLRYNARDKAPACWYLCHIATPE</sequence>
<reference evidence="10" key="1">
    <citation type="submission" date="2025-08" db="UniProtKB">
        <authorList>
            <consortium name="RefSeq"/>
        </authorList>
    </citation>
    <scope>IDENTIFICATION</scope>
    <source>
        <tissue evidence="10">Gonad</tissue>
    </source>
</reference>
<dbReference type="SMART" id="SM00181">
    <property type="entry name" value="EGF"/>
    <property type="match status" value="1"/>
</dbReference>
<name>A0A6P4ZY12_BRABE</name>
<evidence type="ECO:0000259" key="7">
    <source>
        <dbReference type="PROSITE" id="PS50022"/>
    </source>
</evidence>
<evidence type="ECO:0000313" key="10">
    <source>
        <dbReference type="RefSeq" id="XP_019635867.1"/>
    </source>
</evidence>
<dbReference type="Gene3D" id="2.10.25.10">
    <property type="entry name" value="Laminin"/>
    <property type="match status" value="1"/>
</dbReference>
<feature type="domain" description="EGF-like" evidence="8">
    <location>
        <begin position="354"/>
        <end position="390"/>
    </location>
</feature>
<dbReference type="InterPro" id="IPR022041">
    <property type="entry name" value="Methyltransf_FA"/>
</dbReference>
<dbReference type="InterPro" id="IPR000742">
    <property type="entry name" value="EGF"/>
</dbReference>
<dbReference type="OrthoDB" id="10046852at2759"/>
<dbReference type="SUPFAM" id="SSF57196">
    <property type="entry name" value="EGF/Laminin"/>
    <property type="match status" value="1"/>
</dbReference>
<dbReference type="RefSeq" id="XP_019635867.1">
    <property type="nucleotide sequence ID" value="XM_019780308.1"/>
</dbReference>
<organism evidence="9 10">
    <name type="scientific">Branchiostoma belcheri</name>
    <name type="common">Amphioxus</name>
    <dbReference type="NCBI Taxonomy" id="7741"/>
    <lineage>
        <taxon>Eukaryota</taxon>
        <taxon>Metazoa</taxon>
        <taxon>Chordata</taxon>
        <taxon>Cephalochordata</taxon>
        <taxon>Leptocardii</taxon>
        <taxon>Amphioxiformes</taxon>
        <taxon>Branchiostomatidae</taxon>
        <taxon>Branchiostoma</taxon>
    </lineage>
</organism>
<evidence type="ECO:0000256" key="4">
    <source>
        <dbReference type="ARBA" id="ARBA00023157"/>
    </source>
</evidence>
<dbReference type="Pfam" id="PF00008">
    <property type="entry name" value="EGF"/>
    <property type="match status" value="1"/>
</dbReference>
<proteinExistence type="predicted"/>
<evidence type="ECO:0000256" key="1">
    <source>
        <dbReference type="ARBA" id="ARBA00022536"/>
    </source>
</evidence>
<evidence type="ECO:0000256" key="6">
    <source>
        <dbReference type="PROSITE-ProRule" id="PRU00076"/>
    </source>
</evidence>
<dbReference type="PANTHER" id="PTHR36695:SF12">
    <property type="entry name" value="AGAP008648-PA"/>
    <property type="match status" value="1"/>
</dbReference>
<accession>A0A6P4ZY12</accession>
<dbReference type="InterPro" id="IPR008979">
    <property type="entry name" value="Galactose-bd-like_sf"/>
</dbReference>
<dbReference type="Gene3D" id="2.60.120.260">
    <property type="entry name" value="Galactose-binding domain-like"/>
    <property type="match status" value="2"/>
</dbReference>
<dbReference type="Gene3D" id="2.60.120.740">
    <property type="match status" value="1"/>
</dbReference>
<keyword evidence="9" id="KW-1185">Reference proteome</keyword>
<dbReference type="SMART" id="SM00179">
    <property type="entry name" value="EGF_CA"/>
    <property type="match status" value="1"/>
</dbReference>
<gene>
    <name evidence="10" type="primary">LOC109478643</name>
</gene>
<dbReference type="PROSITE" id="PS00010">
    <property type="entry name" value="ASX_HYDROXYL"/>
    <property type="match status" value="1"/>
</dbReference>
<dbReference type="InterPro" id="IPR000152">
    <property type="entry name" value="EGF-type_Asp/Asn_hydroxyl_site"/>
</dbReference>